<feature type="transmembrane region" description="Helical" evidence="8">
    <location>
        <begin position="307"/>
        <end position="329"/>
    </location>
</feature>
<feature type="transmembrane region" description="Helical" evidence="8">
    <location>
        <begin position="283"/>
        <end position="301"/>
    </location>
</feature>
<dbReference type="GO" id="GO:0005886">
    <property type="term" value="C:plasma membrane"/>
    <property type="evidence" value="ECO:0007669"/>
    <property type="project" value="UniProtKB-SubCell"/>
</dbReference>
<dbReference type="EMBL" id="PYLP01000001">
    <property type="protein sequence ID" value="PST42151.1"/>
    <property type="molecule type" value="Genomic_DNA"/>
</dbReference>
<dbReference type="GeneID" id="77469669"/>
<evidence type="ECO:0000313" key="10">
    <source>
        <dbReference type="EMBL" id="MCB8611275.1"/>
    </source>
</evidence>
<keyword evidence="2" id="KW-0813">Transport</keyword>
<evidence type="ECO:0000256" key="2">
    <source>
        <dbReference type="ARBA" id="ARBA00022448"/>
    </source>
</evidence>
<evidence type="ECO:0000256" key="1">
    <source>
        <dbReference type="ARBA" id="ARBA00004429"/>
    </source>
</evidence>
<dbReference type="EMBL" id="JAJDKZ010000045">
    <property type="protein sequence ID" value="MCB8611275.1"/>
    <property type="molecule type" value="Genomic_DNA"/>
</dbReference>
<feature type="transmembrane region" description="Helical" evidence="8">
    <location>
        <begin position="218"/>
        <end position="241"/>
    </location>
</feature>
<keyword evidence="5 8" id="KW-0812">Transmembrane</keyword>
<protein>
    <submittedName>
        <fullName evidence="11">MFS transporter</fullName>
    </submittedName>
</protein>
<feature type="transmembrane region" description="Helical" evidence="8">
    <location>
        <begin position="100"/>
        <end position="125"/>
    </location>
</feature>
<dbReference type="InterPro" id="IPR020846">
    <property type="entry name" value="MFS_dom"/>
</dbReference>
<comment type="caution">
    <text evidence="11">The sequence shown here is derived from an EMBL/GenBank/DDBJ whole genome shotgun (WGS) entry which is preliminary data.</text>
</comment>
<dbReference type="Gene3D" id="1.20.1250.20">
    <property type="entry name" value="MFS general substrate transporter like domains"/>
    <property type="match status" value="2"/>
</dbReference>
<feature type="domain" description="Major facilitator superfamily (MFS) profile" evidence="9">
    <location>
        <begin position="217"/>
        <end position="394"/>
    </location>
</feature>
<feature type="transmembrane region" description="Helical" evidence="8">
    <location>
        <begin position="253"/>
        <end position="271"/>
    </location>
</feature>
<reference evidence="12" key="1">
    <citation type="submission" date="2018-03" db="EMBL/GenBank/DDBJ databases">
        <title>Lachnoclostridium SNUG30370 gen.nov., sp.nov., isolated from human faeces.</title>
        <authorList>
            <person name="Seo B."/>
            <person name="Jeon K."/>
            <person name="Ko G."/>
        </authorList>
    </citation>
    <scope>NUCLEOTIDE SEQUENCE [LARGE SCALE GENOMIC DNA]</scope>
    <source>
        <strain evidence="12">SNUG30370</strain>
    </source>
</reference>
<dbReference type="GO" id="GO:0015528">
    <property type="term" value="F:lactose:proton symporter activity"/>
    <property type="evidence" value="ECO:0007669"/>
    <property type="project" value="TreeGrafter"/>
</dbReference>
<evidence type="ECO:0000256" key="6">
    <source>
        <dbReference type="ARBA" id="ARBA00022989"/>
    </source>
</evidence>
<name>A0A2T3G3Y7_9FIRM</name>
<gene>
    <name evidence="11" type="ORF">C7U55_00930</name>
    <name evidence="10" type="ORF">LJD69_11805</name>
</gene>
<sequence length="394" mass="43106">MKKNRSLNLKYAGSQIFYFAAFASMMGYASVFLLDKGCTNSQIGIALALSSIIAVLLQPMLASFADNHKNIEMRNIIAPIVLLVIALSAILYLIPGSALFVLFLVVTIFSIMSSIMPLMNSLAFVFEQHGIEINYGLARGLGSVAYAIASLVLGHVVESFSPGILPLFYIIFTALLFVVVKMFVLPKGYEKEITKEDTKQEETEQLSFGKFCMKYKKFILFLVGFVLVYFAHTIINNFFIQIITNIGGTSADMGNAVFVAAMLELPTMAFFTKMSEKINCGTLIKFSILMFVVKHALTYFATNMIMIYLAQVCQMFAYALFVPASVYYVNKKIAVADRVKGQSLVTTSMTLSGVFANFAGGIMLDALGVGHVLLAGVVLSIVGAVIVISMTEKV</sequence>
<keyword evidence="3" id="KW-1003">Cell membrane</keyword>
<organism evidence="11 12">
    <name type="scientific">Faecalibacillus faecis</name>
    <dbReference type="NCBI Taxonomy" id="1982628"/>
    <lineage>
        <taxon>Bacteria</taxon>
        <taxon>Bacillati</taxon>
        <taxon>Bacillota</taxon>
        <taxon>Erysipelotrichia</taxon>
        <taxon>Erysipelotrichales</taxon>
        <taxon>Coprobacillaceae</taxon>
        <taxon>Faecalibacillus</taxon>
    </lineage>
</organism>
<evidence type="ECO:0000259" key="9">
    <source>
        <dbReference type="PROSITE" id="PS50850"/>
    </source>
</evidence>
<evidence type="ECO:0000256" key="7">
    <source>
        <dbReference type="ARBA" id="ARBA00023136"/>
    </source>
</evidence>
<evidence type="ECO:0000313" key="11">
    <source>
        <dbReference type="EMBL" id="PST42151.1"/>
    </source>
</evidence>
<dbReference type="InterPro" id="IPR036259">
    <property type="entry name" value="MFS_trans_sf"/>
</dbReference>
<comment type="subcellular location">
    <subcellularLocation>
        <location evidence="1">Cell inner membrane</location>
        <topology evidence="1">Multi-pass membrane protein</topology>
    </subcellularLocation>
</comment>
<evidence type="ECO:0000256" key="3">
    <source>
        <dbReference type="ARBA" id="ARBA00022475"/>
    </source>
</evidence>
<proteinExistence type="predicted"/>
<dbReference type="AlphaFoldDB" id="A0A2T3G3Y7"/>
<feature type="transmembrane region" description="Helical" evidence="8">
    <location>
        <begin position="76"/>
        <end position="94"/>
    </location>
</feature>
<reference evidence="11" key="2">
    <citation type="journal article" date="2019" name="Int. J. Syst. Evol. Microbiol.">
        <title>Faecalibacillus intestinalis gen. nov., sp. nov. and Faecalibacillus faecis sp. nov., isolated from human faeces.</title>
        <authorList>
            <person name="Seo B."/>
            <person name="Jeon K."/>
            <person name="Baek I."/>
            <person name="Lee Y.M."/>
            <person name="Baek K."/>
            <person name="Ko G."/>
        </authorList>
    </citation>
    <scope>NUCLEOTIDE SEQUENCE</scope>
    <source>
        <strain evidence="11">SNUG30370</strain>
    </source>
</reference>
<evidence type="ECO:0000256" key="4">
    <source>
        <dbReference type="ARBA" id="ARBA00022519"/>
    </source>
</evidence>
<dbReference type="InterPro" id="IPR024989">
    <property type="entry name" value="MFS_assoc_dom"/>
</dbReference>
<evidence type="ECO:0000313" key="12">
    <source>
        <dbReference type="Proteomes" id="UP000241201"/>
    </source>
</evidence>
<dbReference type="RefSeq" id="WP_106986938.1">
    <property type="nucleotide sequence ID" value="NZ_DAWBWI010000253.1"/>
</dbReference>
<keyword evidence="4" id="KW-0997">Cell inner membrane</keyword>
<evidence type="ECO:0000256" key="5">
    <source>
        <dbReference type="ARBA" id="ARBA00022692"/>
    </source>
</evidence>
<dbReference type="Pfam" id="PF12832">
    <property type="entry name" value="MFS_1_like"/>
    <property type="match status" value="1"/>
</dbReference>
<keyword evidence="6 8" id="KW-1133">Transmembrane helix</keyword>
<dbReference type="PROSITE" id="PS50850">
    <property type="entry name" value="MFS"/>
    <property type="match status" value="1"/>
</dbReference>
<feature type="transmembrane region" description="Helical" evidence="8">
    <location>
        <begin position="43"/>
        <end position="64"/>
    </location>
</feature>
<evidence type="ECO:0000256" key="8">
    <source>
        <dbReference type="SAM" id="Phobius"/>
    </source>
</evidence>
<reference evidence="10" key="3">
    <citation type="submission" date="2021-10" db="EMBL/GenBank/DDBJ databases">
        <title>Collection of gut derived symbiotic bacterial strains cultured from healthy donors.</title>
        <authorList>
            <person name="Lin H."/>
            <person name="Littmann E."/>
            <person name="Kohout C."/>
            <person name="Pamer E.G."/>
        </authorList>
    </citation>
    <scope>NUCLEOTIDE SEQUENCE</scope>
    <source>
        <strain evidence="10">DFI.4.48</strain>
    </source>
</reference>
<feature type="transmembrane region" description="Helical" evidence="8">
    <location>
        <begin position="12"/>
        <end position="31"/>
    </location>
</feature>
<dbReference type="SUPFAM" id="SSF103473">
    <property type="entry name" value="MFS general substrate transporter"/>
    <property type="match status" value="1"/>
</dbReference>
<feature type="transmembrane region" description="Helical" evidence="8">
    <location>
        <begin position="137"/>
        <end position="157"/>
    </location>
</feature>
<accession>A0A2T3G3Y7</accession>
<feature type="transmembrane region" description="Helical" evidence="8">
    <location>
        <begin position="341"/>
        <end position="363"/>
    </location>
</feature>
<dbReference type="PANTHER" id="PTHR23522:SF10">
    <property type="entry name" value="3-PHENYLPROPIONIC ACID TRANSPORTER-RELATED"/>
    <property type="match status" value="1"/>
</dbReference>
<feature type="transmembrane region" description="Helical" evidence="8">
    <location>
        <begin position="369"/>
        <end position="388"/>
    </location>
</feature>
<keyword evidence="7 8" id="KW-0472">Membrane</keyword>
<feature type="transmembrane region" description="Helical" evidence="8">
    <location>
        <begin position="163"/>
        <end position="185"/>
    </location>
</feature>
<dbReference type="Proteomes" id="UP001198439">
    <property type="component" value="Unassembled WGS sequence"/>
</dbReference>
<dbReference type="GO" id="GO:0030395">
    <property type="term" value="F:lactose binding"/>
    <property type="evidence" value="ECO:0007669"/>
    <property type="project" value="TreeGrafter"/>
</dbReference>
<keyword evidence="12" id="KW-1185">Reference proteome</keyword>
<dbReference type="Proteomes" id="UP000241201">
    <property type="component" value="Unassembled WGS sequence"/>
</dbReference>
<dbReference type="PANTHER" id="PTHR23522">
    <property type="entry name" value="BLL5896 PROTEIN"/>
    <property type="match status" value="1"/>
</dbReference>